<dbReference type="AlphaFoldDB" id="A0A0K9X9L8"/>
<evidence type="ECO:0000313" key="2">
    <source>
        <dbReference type="Proteomes" id="UP000037288"/>
    </source>
</evidence>
<dbReference type="PATRIC" id="fig|1678637.3.peg.6217"/>
<dbReference type="Proteomes" id="UP000037288">
    <property type="component" value="Unassembled WGS sequence"/>
</dbReference>
<gene>
    <name evidence="1" type="ORF">AC230_29165</name>
</gene>
<name>A0A0K9X9L8_9ACTN</name>
<dbReference type="EMBL" id="LFXA01000018">
    <property type="protein sequence ID" value="KNB49342.1"/>
    <property type="molecule type" value="Genomic_DNA"/>
</dbReference>
<organism evidence="1 2">
    <name type="scientific">Streptomyces caatingaensis</name>
    <dbReference type="NCBI Taxonomy" id="1678637"/>
    <lineage>
        <taxon>Bacteria</taxon>
        <taxon>Bacillati</taxon>
        <taxon>Actinomycetota</taxon>
        <taxon>Actinomycetes</taxon>
        <taxon>Kitasatosporales</taxon>
        <taxon>Streptomycetaceae</taxon>
        <taxon>Streptomyces</taxon>
    </lineage>
</organism>
<comment type="caution">
    <text evidence="1">The sequence shown here is derived from an EMBL/GenBank/DDBJ whole genome shotgun (WGS) entry which is preliminary data.</text>
</comment>
<proteinExistence type="predicted"/>
<reference evidence="2" key="1">
    <citation type="submission" date="2015-07" db="EMBL/GenBank/DDBJ databases">
        <title>Draft genome sequence of Streptomyces sp. CMAA 1322, a bacterium isolated from Caatinga biome, from dry forest semiarid of Brazil.</title>
        <authorList>
            <person name="Santos S.N."/>
            <person name="Gacesa R."/>
            <person name="Taketani R.G."/>
            <person name="Long P.F."/>
            <person name="Melo I.S."/>
        </authorList>
    </citation>
    <scope>NUCLEOTIDE SEQUENCE [LARGE SCALE GENOMIC DNA]</scope>
    <source>
        <strain evidence="2">CMAA 1322</strain>
    </source>
</reference>
<keyword evidence="2" id="KW-1185">Reference proteome</keyword>
<sequence>MIKKVTGTPYTKSLESDPDTMMAYPAPWDMYDEMTVERSDHMVLMSDASHARELHAAKGDLQKAGDEVLALWKADGPGRPASPGFALVYEPDTKKAAALYGQGGQDRGEDGVTIPMKADVLGAQQSVAGARVVSRVTDARVGKHEMVHALLEPLTGPTAVGSLGGPEPWVVEGLAEYVASTGSDDRGMHTALQRSGFNGLLPDLITFYSKDSVRQAANYEQGRLAIGFMADRYGKKKALAFAAAHYGQPSDLDEQLREATGKDKSGFQAEWAEYVRGTLR</sequence>
<evidence type="ECO:0000313" key="1">
    <source>
        <dbReference type="EMBL" id="KNB49342.1"/>
    </source>
</evidence>
<accession>A0A0K9X9L8</accession>
<dbReference type="STRING" id="1678637.AC230_29165"/>
<protein>
    <submittedName>
        <fullName evidence="1">Uncharacterized protein</fullName>
    </submittedName>
</protein>